<keyword evidence="4" id="KW-0546">Nucleotide metabolism</keyword>
<dbReference type="GO" id="GO:0004170">
    <property type="term" value="F:dUTP diphosphatase activity"/>
    <property type="evidence" value="ECO:0007669"/>
    <property type="project" value="UniProtKB-EC"/>
</dbReference>
<sequence>MQLRGFKLISSYENNDILLPTRKTQYSAGYDIAAAEDVILTSSNATLVPTGIKAYMQSDEYLGIHIRSGLSIKNKLSLVNGQGIIDADYFNNSDNEGHIFIAIFNHSSQSIPIAKGTRIAQGIFYKYLLADHDEKNIFITRSGGFGSTGK</sequence>
<evidence type="ECO:0000256" key="1">
    <source>
        <dbReference type="ARBA" id="ARBA00006581"/>
    </source>
</evidence>
<dbReference type="Gene3D" id="2.70.40.10">
    <property type="match status" value="1"/>
</dbReference>
<protein>
    <recommendedName>
        <fullName evidence="2">dUTP diphosphatase</fullName>
        <ecNumber evidence="2">3.6.1.23</ecNumber>
    </recommendedName>
</protein>
<organism evidence="7 8">
    <name type="scientific">Pelosinus propionicus DSM 13327</name>
    <dbReference type="NCBI Taxonomy" id="1123291"/>
    <lineage>
        <taxon>Bacteria</taxon>
        <taxon>Bacillati</taxon>
        <taxon>Bacillota</taxon>
        <taxon>Negativicutes</taxon>
        <taxon>Selenomonadales</taxon>
        <taxon>Sporomusaceae</taxon>
        <taxon>Pelosinus</taxon>
    </lineage>
</organism>
<accession>A0A1I4HBV8</accession>
<dbReference type="EMBL" id="FOTS01000003">
    <property type="protein sequence ID" value="SFL38946.1"/>
    <property type="molecule type" value="Genomic_DNA"/>
</dbReference>
<dbReference type="InterPro" id="IPR036157">
    <property type="entry name" value="dUTPase-like_sf"/>
</dbReference>
<dbReference type="Proteomes" id="UP000199520">
    <property type="component" value="Unassembled WGS sequence"/>
</dbReference>
<dbReference type="PANTHER" id="PTHR11241">
    <property type="entry name" value="DEOXYURIDINE 5'-TRIPHOSPHATE NUCLEOTIDOHYDROLASE"/>
    <property type="match status" value="1"/>
</dbReference>
<comment type="catalytic activity">
    <reaction evidence="5">
        <text>dUTP + H2O = dUMP + diphosphate + H(+)</text>
        <dbReference type="Rhea" id="RHEA:10248"/>
        <dbReference type="ChEBI" id="CHEBI:15377"/>
        <dbReference type="ChEBI" id="CHEBI:15378"/>
        <dbReference type="ChEBI" id="CHEBI:33019"/>
        <dbReference type="ChEBI" id="CHEBI:61555"/>
        <dbReference type="ChEBI" id="CHEBI:246422"/>
        <dbReference type="EC" id="3.6.1.23"/>
    </reaction>
</comment>
<evidence type="ECO:0000256" key="2">
    <source>
        <dbReference type="ARBA" id="ARBA00012379"/>
    </source>
</evidence>
<evidence type="ECO:0000313" key="8">
    <source>
        <dbReference type="Proteomes" id="UP000199520"/>
    </source>
</evidence>
<dbReference type="RefSeq" id="WP_090932496.1">
    <property type="nucleotide sequence ID" value="NZ_FOTS01000003.1"/>
</dbReference>
<dbReference type="InterPro" id="IPR029054">
    <property type="entry name" value="dUTPase-like"/>
</dbReference>
<evidence type="ECO:0000256" key="3">
    <source>
        <dbReference type="ARBA" id="ARBA00022801"/>
    </source>
</evidence>
<evidence type="ECO:0000256" key="4">
    <source>
        <dbReference type="ARBA" id="ARBA00023080"/>
    </source>
</evidence>
<evidence type="ECO:0000259" key="6">
    <source>
        <dbReference type="Pfam" id="PF00692"/>
    </source>
</evidence>
<dbReference type="OrthoDB" id="9809956at2"/>
<keyword evidence="8" id="KW-1185">Reference proteome</keyword>
<dbReference type="Pfam" id="PF00692">
    <property type="entry name" value="dUTPase"/>
    <property type="match status" value="1"/>
</dbReference>
<keyword evidence="3" id="KW-0378">Hydrolase</keyword>
<gene>
    <name evidence="7" type="ORF">SAMN04490355_100369</name>
</gene>
<dbReference type="EC" id="3.6.1.23" evidence="2"/>
<dbReference type="STRING" id="1123291.SAMN04490355_100369"/>
<dbReference type="CDD" id="cd07557">
    <property type="entry name" value="trimeric_dUTPase"/>
    <property type="match status" value="1"/>
</dbReference>
<dbReference type="GO" id="GO:0046081">
    <property type="term" value="P:dUTP catabolic process"/>
    <property type="evidence" value="ECO:0007669"/>
    <property type="project" value="InterPro"/>
</dbReference>
<reference evidence="8" key="1">
    <citation type="submission" date="2016-10" db="EMBL/GenBank/DDBJ databases">
        <authorList>
            <person name="Varghese N."/>
            <person name="Submissions S."/>
        </authorList>
    </citation>
    <scope>NUCLEOTIDE SEQUENCE [LARGE SCALE GENOMIC DNA]</scope>
    <source>
        <strain evidence="8">DSM 13327</strain>
    </source>
</reference>
<dbReference type="InterPro" id="IPR033704">
    <property type="entry name" value="dUTPase_trimeric"/>
</dbReference>
<evidence type="ECO:0000313" key="7">
    <source>
        <dbReference type="EMBL" id="SFL38946.1"/>
    </source>
</evidence>
<dbReference type="GO" id="GO:0000287">
    <property type="term" value="F:magnesium ion binding"/>
    <property type="evidence" value="ECO:0007669"/>
    <property type="project" value="InterPro"/>
</dbReference>
<dbReference type="AlphaFoldDB" id="A0A1I4HBV8"/>
<comment type="similarity">
    <text evidence="1">Belongs to the dUTPase family.</text>
</comment>
<feature type="domain" description="dUTPase-like" evidence="6">
    <location>
        <begin position="18"/>
        <end position="149"/>
    </location>
</feature>
<dbReference type="GO" id="GO:0006226">
    <property type="term" value="P:dUMP biosynthetic process"/>
    <property type="evidence" value="ECO:0007669"/>
    <property type="project" value="InterPro"/>
</dbReference>
<name>A0A1I4HBV8_9FIRM</name>
<dbReference type="PANTHER" id="PTHR11241:SF0">
    <property type="entry name" value="DEOXYURIDINE 5'-TRIPHOSPHATE NUCLEOTIDOHYDROLASE"/>
    <property type="match status" value="1"/>
</dbReference>
<dbReference type="InterPro" id="IPR008181">
    <property type="entry name" value="dUTPase"/>
</dbReference>
<proteinExistence type="inferred from homology"/>
<dbReference type="SUPFAM" id="SSF51283">
    <property type="entry name" value="dUTPase-like"/>
    <property type="match status" value="1"/>
</dbReference>
<evidence type="ECO:0000256" key="5">
    <source>
        <dbReference type="ARBA" id="ARBA00047686"/>
    </source>
</evidence>